<dbReference type="NCBIfam" id="NF004046">
    <property type="entry name" value="PRK05563.1"/>
    <property type="match status" value="1"/>
</dbReference>
<dbReference type="SUPFAM" id="SSF48019">
    <property type="entry name" value="post-AAA+ oligomerization domain-like"/>
    <property type="match status" value="1"/>
</dbReference>
<dbReference type="RefSeq" id="WP_130557923.1">
    <property type="nucleotide sequence ID" value="NZ_AP028947.1"/>
</dbReference>
<evidence type="ECO:0000256" key="6">
    <source>
        <dbReference type="ARBA" id="ARBA00022741"/>
    </source>
</evidence>
<dbReference type="SUPFAM" id="SSF52540">
    <property type="entry name" value="P-loop containing nucleoside triphosphate hydrolases"/>
    <property type="match status" value="1"/>
</dbReference>
<feature type="region of interest" description="Disordered" evidence="12">
    <location>
        <begin position="447"/>
        <end position="483"/>
    </location>
</feature>
<dbReference type="GO" id="GO:0009360">
    <property type="term" value="C:DNA polymerase III complex"/>
    <property type="evidence" value="ECO:0007669"/>
    <property type="project" value="InterPro"/>
</dbReference>
<dbReference type="GO" id="GO:0003677">
    <property type="term" value="F:DNA binding"/>
    <property type="evidence" value="ECO:0007669"/>
    <property type="project" value="InterPro"/>
</dbReference>
<dbReference type="InterPro" id="IPR001270">
    <property type="entry name" value="ClpA/B"/>
</dbReference>
<gene>
    <name evidence="11" type="primary">dnaX</name>
    <name evidence="14" type="ORF">RGQ30_24510</name>
</gene>
<dbReference type="PANTHER" id="PTHR11669">
    <property type="entry name" value="REPLICATION FACTOR C / DNA POLYMERASE III GAMMA-TAU SUBUNIT"/>
    <property type="match status" value="1"/>
</dbReference>
<dbReference type="CDD" id="cd00009">
    <property type="entry name" value="AAA"/>
    <property type="match status" value="1"/>
</dbReference>
<evidence type="ECO:0000256" key="7">
    <source>
        <dbReference type="ARBA" id="ARBA00022833"/>
    </source>
</evidence>
<evidence type="ECO:0000259" key="13">
    <source>
        <dbReference type="SMART" id="SM00382"/>
    </source>
</evidence>
<dbReference type="Pfam" id="PF12170">
    <property type="entry name" value="DNA_pol3_tau_5"/>
    <property type="match status" value="1"/>
</dbReference>
<evidence type="ECO:0000256" key="1">
    <source>
        <dbReference type="ARBA" id="ARBA00006360"/>
    </source>
</evidence>
<dbReference type="GO" id="GO:0046872">
    <property type="term" value="F:metal ion binding"/>
    <property type="evidence" value="ECO:0007669"/>
    <property type="project" value="UniProtKB-KW"/>
</dbReference>
<dbReference type="InterPro" id="IPR003593">
    <property type="entry name" value="AAA+_ATPase"/>
</dbReference>
<dbReference type="Proteomes" id="UP001329151">
    <property type="component" value="Chromosome"/>
</dbReference>
<dbReference type="SMART" id="SM00382">
    <property type="entry name" value="AAA"/>
    <property type="match status" value="1"/>
</dbReference>
<dbReference type="InterPro" id="IPR050238">
    <property type="entry name" value="DNA_Rep/Repair_Clamp_Loader"/>
</dbReference>
<sequence length="652" mass="68933">MNQTVSQALARKWRPRDFDSLVGQAHVVKALSHALDNQRLHHAYLFTGTRGVGKTTIARILARAVNCEQGISRTPCGKCQACVEISQGRFVDLIEVDAATNTRVDEMRALLENAMYAPTAGRYKVYVIDEVHMLSTSAFNAMLKTLEEPPGHVLFILATTDPQKIPATVLSRCLQFALRQLPPDQLADHLAHILTEEQIAFEPGALRLLAKAARGSVRDALSLTDQAIAYSAGQIGEDTVRTMLGAVDQQVVHQILQALAQGDGKALLELGNALAAASAPFGAILDELAAIAYRLSVAHFAGGLDIDDPDQAALQSLQGAFGAEDLQLIYQIATHARAELHLAPEESIGFSMALVRMLAFKPGGQGSVARSVPSTATISGTAPAFAPSAAKVAVPVPRATAPVNLPVNVQSNTPAQAPTSSQVNARVDDTPVAVQTAPAVSMAEVLTSPPASVSTPVDDFDESPPWDTADDEPVAKSGSSSMQAIPASSVTIATTSLAQGAVPFSAPPMVQSASGDLPSAANWPQVSQEVPAKGLTRQALVQAELVEAMRDGDVLQINLRTAIKAYTEASMVTRLETALGQYYGCTVRLQMQFGEAQQTAHAVQSETRRQALEGAKQALQEDPFLKDIQNLMGATVVSGSERTLSNTGPADI</sequence>
<dbReference type="CDD" id="cd18137">
    <property type="entry name" value="HLD_clamp_pol_III_gamma_tau"/>
    <property type="match status" value="1"/>
</dbReference>
<keyword evidence="4 11" id="KW-0235">DNA replication</keyword>
<comment type="catalytic activity">
    <reaction evidence="10 11">
        <text>DNA(n) + a 2'-deoxyribonucleoside 5'-triphosphate = DNA(n+1) + diphosphate</text>
        <dbReference type="Rhea" id="RHEA:22508"/>
        <dbReference type="Rhea" id="RHEA-COMP:17339"/>
        <dbReference type="Rhea" id="RHEA-COMP:17340"/>
        <dbReference type="ChEBI" id="CHEBI:33019"/>
        <dbReference type="ChEBI" id="CHEBI:61560"/>
        <dbReference type="ChEBI" id="CHEBI:173112"/>
        <dbReference type="EC" id="2.7.7.7"/>
    </reaction>
</comment>
<keyword evidence="3 11" id="KW-0548">Nucleotidyltransferase</keyword>
<feature type="domain" description="AAA+ ATPase" evidence="13">
    <location>
        <begin position="40"/>
        <end position="181"/>
    </location>
</feature>
<dbReference type="EMBL" id="AP028947">
    <property type="protein sequence ID" value="BET26950.1"/>
    <property type="molecule type" value="Genomic_DNA"/>
</dbReference>
<name>A0AA86MFA4_9BURK</name>
<organism evidence="14 15">
    <name type="scientific">Limnobacter thiooxidans</name>
    <dbReference type="NCBI Taxonomy" id="131080"/>
    <lineage>
        <taxon>Bacteria</taxon>
        <taxon>Pseudomonadati</taxon>
        <taxon>Pseudomonadota</taxon>
        <taxon>Betaproteobacteria</taxon>
        <taxon>Burkholderiales</taxon>
        <taxon>Burkholderiaceae</taxon>
        <taxon>Limnobacter</taxon>
    </lineage>
</organism>
<accession>A0AA86MFA4</accession>
<comment type="subunit">
    <text evidence="11">DNA polymerase III contains a core (composed of alpha, epsilon and theta chains) that associates with a tau subunit. This core dimerizes to form the POLIII' complex. PolIII' associates with the gamma complex (composed of gamma, delta, delta', psi and chi chains) and with the beta chain to form the complete DNA polymerase III complex.</text>
</comment>
<dbReference type="EC" id="2.7.7.7" evidence="11"/>
<keyword evidence="7" id="KW-0862">Zinc</keyword>
<dbReference type="KEGG" id="lto:RGQ30_24510"/>
<evidence type="ECO:0000256" key="9">
    <source>
        <dbReference type="ARBA" id="ARBA00022932"/>
    </source>
</evidence>
<evidence type="ECO:0000256" key="4">
    <source>
        <dbReference type="ARBA" id="ARBA00022705"/>
    </source>
</evidence>
<evidence type="ECO:0000256" key="10">
    <source>
        <dbReference type="ARBA" id="ARBA00049244"/>
    </source>
</evidence>
<evidence type="ECO:0000313" key="15">
    <source>
        <dbReference type="Proteomes" id="UP001329151"/>
    </source>
</evidence>
<keyword evidence="9 11" id="KW-0239">DNA-directed DNA polymerase</keyword>
<dbReference type="InterPro" id="IPR021029">
    <property type="entry name" value="DNA_pol_III_tau_dom-5"/>
</dbReference>
<dbReference type="GO" id="GO:0005524">
    <property type="term" value="F:ATP binding"/>
    <property type="evidence" value="ECO:0007669"/>
    <property type="project" value="UniProtKB-KW"/>
</dbReference>
<reference evidence="14 15" key="1">
    <citation type="submission" date="2023-10" db="EMBL/GenBank/DDBJ databases">
        <title>Complete Genome Sequence of Limnobacter thiooxidans CS-K2T, Isolated from freshwater lake sediments in Bavaria, Germany.</title>
        <authorList>
            <person name="Naruki M."/>
            <person name="Watanabe A."/>
            <person name="Warashina T."/>
            <person name="Morita T."/>
            <person name="Arakawa K."/>
        </authorList>
    </citation>
    <scope>NUCLEOTIDE SEQUENCE [LARGE SCALE GENOMIC DNA]</scope>
    <source>
        <strain evidence="14 15">CS-K2</strain>
    </source>
</reference>
<dbReference type="PANTHER" id="PTHR11669:SF0">
    <property type="entry name" value="PROTEIN STICHEL-LIKE 2"/>
    <property type="match status" value="1"/>
</dbReference>
<dbReference type="InterPro" id="IPR038249">
    <property type="entry name" value="PolIII_tau_V_sf"/>
</dbReference>
<dbReference type="Gene3D" id="3.30.300.150">
    <property type="entry name" value="DNA polymerase III, tau subunit, domain V"/>
    <property type="match status" value="1"/>
</dbReference>
<evidence type="ECO:0000313" key="14">
    <source>
        <dbReference type="EMBL" id="BET26950.1"/>
    </source>
</evidence>
<dbReference type="Pfam" id="PF12169">
    <property type="entry name" value="DNA_pol3_gamma3"/>
    <property type="match status" value="1"/>
</dbReference>
<dbReference type="Gene3D" id="1.20.272.10">
    <property type="match status" value="1"/>
</dbReference>
<evidence type="ECO:0000256" key="3">
    <source>
        <dbReference type="ARBA" id="ARBA00022695"/>
    </source>
</evidence>
<dbReference type="InterPro" id="IPR022754">
    <property type="entry name" value="DNA_pol_III_gamma-3"/>
</dbReference>
<comment type="similarity">
    <text evidence="1 11">Belongs to the DnaX/STICHEL family.</text>
</comment>
<dbReference type="PRINTS" id="PR00300">
    <property type="entry name" value="CLPPROTEASEA"/>
</dbReference>
<keyword evidence="2 11" id="KW-0808">Transferase</keyword>
<evidence type="ECO:0000256" key="11">
    <source>
        <dbReference type="RuleBase" id="RU364063"/>
    </source>
</evidence>
<keyword evidence="6 11" id="KW-0547">Nucleotide-binding</keyword>
<keyword evidence="5" id="KW-0479">Metal-binding</keyword>
<proteinExistence type="inferred from homology"/>
<keyword evidence="8 11" id="KW-0067">ATP-binding</keyword>
<dbReference type="InterPro" id="IPR027417">
    <property type="entry name" value="P-loop_NTPase"/>
</dbReference>
<dbReference type="Gene3D" id="3.40.50.300">
    <property type="entry name" value="P-loop containing nucleotide triphosphate hydrolases"/>
    <property type="match status" value="1"/>
</dbReference>
<feature type="compositionally biased region" description="Acidic residues" evidence="12">
    <location>
        <begin position="458"/>
        <end position="472"/>
    </location>
</feature>
<dbReference type="Pfam" id="PF22608">
    <property type="entry name" value="DNAX_ATPase_lid"/>
    <property type="match status" value="1"/>
</dbReference>
<protein>
    <recommendedName>
        <fullName evidence="11">DNA polymerase III subunit gamma/tau</fullName>
        <ecNumber evidence="11">2.7.7.7</ecNumber>
    </recommendedName>
</protein>
<dbReference type="FunFam" id="3.40.50.300:FF:000014">
    <property type="entry name" value="DNA polymerase III subunit gamma/tau"/>
    <property type="match status" value="1"/>
</dbReference>
<dbReference type="InterPro" id="IPR008921">
    <property type="entry name" value="DNA_pol3_clamp-load_cplx_C"/>
</dbReference>
<evidence type="ECO:0000256" key="5">
    <source>
        <dbReference type="ARBA" id="ARBA00022723"/>
    </source>
</evidence>
<dbReference type="GO" id="GO:0006261">
    <property type="term" value="P:DNA-templated DNA replication"/>
    <property type="evidence" value="ECO:0007669"/>
    <property type="project" value="TreeGrafter"/>
</dbReference>
<dbReference type="InterPro" id="IPR012763">
    <property type="entry name" value="DNA_pol_III_sug/sutau_N"/>
</dbReference>
<dbReference type="FunFam" id="1.10.8.60:FF:000013">
    <property type="entry name" value="DNA polymerase III subunit gamma/tau"/>
    <property type="match status" value="1"/>
</dbReference>
<comment type="function">
    <text evidence="11">DNA polymerase III is a complex, multichain enzyme responsible for most of the replicative synthesis in bacteria. This DNA polymerase also exhibits 3' to 5' exonuclease activity.</text>
</comment>
<dbReference type="NCBIfam" id="NF005942">
    <property type="entry name" value="PRK07994.1"/>
    <property type="match status" value="1"/>
</dbReference>
<keyword evidence="15" id="KW-1185">Reference proteome</keyword>
<evidence type="ECO:0000256" key="8">
    <source>
        <dbReference type="ARBA" id="ARBA00022840"/>
    </source>
</evidence>
<dbReference type="GO" id="GO:0003887">
    <property type="term" value="F:DNA-directed DNA polymerase activity"/>
    <property type="evidence" value="ECO:0007669"/>
    <property type="project" value="UniProtKB-KW"/>
</dbReference>
<dbReference type="NCBIfam" id="TIGR02397">
    <property type="entry name" value="dnaX_nterm"/>
    <property type="match status" value="1"/>
</dbReference>
<dbReference type="Gene3D" id="1.10.8.60">
    <property type="match status" value="1"/>
</dbReference>
<evidence type="ECO:0000256" key="2">
    <source>
        <dbReference type="ARBA" id="ARBA00022679"/>
    </source>
</evidence>
<evidence type="ECO:0000256" key="12">
    <source>
        <dbReference type="SAM" id="MobiDB-lite"/>
    </source>
</evidence>
<dbReference type="AlphaFoldDB" id="A0AA86MFA4"/>
<dbReference type="Pfam" id="PF13177">
    <property type="entry name" value="DNA_pol3_delta2"/>
    <property type="match status" value="1"/>
</dbReference>
<dbReference type="InterPro" id="IPR045085">
    <property type="entry name" value="HLD_clamp_pol_III_gamma_tau"/>
</dbReference>